<dbReference type="Proteomes" id="UP001281147">
    <property type="component" value="Unassembled WGS sequence"/>
</dbReference>
<comment type="caution">
    <text evidence="1">The sequence shown here is derived from an EMBL/GenBank/DDBJ whole genome shotgun (WGS) entry which is preliminary data.</text>
</comment>
<organism evidence="1 2">
    <name type="scientific">Vermiconidia calcicola</name>
    <dbReference type="NCBI Taxonomy" id="1690605"/>
    <lineage>
        <taxon>Eukaryota</taxon>
        <taxon>Fungi</taxon>
        <taxon>Dikarya</taxon>
        <taxon>Ascomycota</taxon>
        <taxon>Pezizomycotina</taxon>
        <taxon>Dothideomycetes</taxon>
        <taxon>Dothideomycetidae</taxon>
        <taxon>Mycosphaerellales</taxon>
        <taxon>Extremaceae</taxon>
        <taxon>Vermiconidia</taxon>
    </lineage>
</organism>
<keyword evidence="2" id="KW-1185">Reference proteome</keyword>
<name>A0ACC3NCV7_9PEZI</name>
<evidence type="ECO:0000313" key="1">
    <source>
        <dbReference type="EMBL" id="KAK3714517.1"/>
    </source>
</evidence>
<reference evidence="1" key="1">
    <citation type="submission" date="2023-07" db="EMBL/GenBank/DDBJ databases">
        <title>Black Yeasts Isolated from many extreme environments.</title>
        <authorList>
            <person name="Coleine C."/>
            <person name="Stajich J.E."/>
            <person name="Selbmann L."/>
        </authorList>
    </citation>
    <scope>NUCLEOTIDE SEQUENCE</scope>
    <source>
        <strain evidence="1">CCFEE 5714</strain>
    </source>
</reference>
<dbReference type="EMBL" id="JAUTXU010000055">
    <property type="protein sequence ID" value="KAK3714517.1"/>
    <property type="molecule type" value="Genomic_DNA"/>
</dbReference>
<protein>
    <submittedName>
        <fullName evidence="1">GTP-binding protein Rho1</fullName>
    </submittedName>
</protein>
<sequence length="315" mass="34615">MTALHRAALVGDKAVVQALLDHGARINDRENDGKTALWLASSEGNTRAVQLLLEWGAGVHARDKDRTTSLHWAALRGHEGVGADARDQDKDGKTALALAESGRHMGVVRLLCSESTGAISADTGRITASRQLVIVGDGACGKTCLLTVFSKGTFPEAYGQIFDEFKGHIESDGHEIRLTMRDTPGQEDYDRLRALSYPETDVVLICFAIDSPDSLDNVLEKWIAEVFRFCRGMPIILVGCKKDLRYDQNTIEELSKTSQKPVTPEEGEDVRKKIGAQEYLECSAKRDEGVREVFLQASLAAMYARTKKEKGCCLM</sequence>
<accession>A0ACC3NCV7</accession>
<evidence type="ECO:0000313" key="2">
    <source>
        <dbReference type="Proteomes" id="UP001281147"/>
    </source>
</evidence>
<gene>
    <name evidence="1" type="primary">RHO1_2</name>
    <name evidence="1" type="ORF">LTR37_007823</name>
</gene>
<proteinExistence type="predicted"/>